<feature type="compositionally biased region" description="Acidic residues" evidence="1">
    <location>
        <begin position="227"/>
        <end position="237"/>
    </location>
</feature>
<feature type="compositionally biased region" description="Polar residues" evidence="1">
    <location>
        <begin position="108"/>
        <end position="118"/>
    </location>
</feature>
<evidence type="ECO:0000259" key="2">
    <source>
        <dbReference type="Pfam" id="PF24623"/>
    </source>
</evidence>
<dbReference type="EMBL" id="BLLG01000006">
    <property type="protein sequence ID" value="GFH36591.1"/>
    <property type="molecule type" value="Genomic_DNA"/>
</dbReference>
<accession>A0A6A0AW69</accession>
<feature type="region of interest" description="Disordered" evidence="1">
    <location>
        <begin position="106"/>
        <end position="129"/>
    </location>
</feature>
<keyword evidence="4" id="KW-1185">Reference proteome</keyword>
<evidence type="ECO:0000256" key="1">
    <source>
        <dbReference type="SAM" id="MobiDB-lite"/>
    </source>
</evidence>
<dbReference type="Pfam" id="PF24623">
    <property type="entry name" value="Phage_zn_bind_8"/>
    <property type="match status" value="1"/>
</dbReference>
<comment type="caution">
    <text evidence="3">The sequence shown here is derived from an EMBL/GenBank/DDBJ whole genome shotgun (WGS) entry which is preliminary data.</text>
</comment>
<protein>
    <recommendedName>
        <fullName evidence="2">DNA-binding phage zinc finger domain-containing protein</fullName>
    </recommendedName>
</protein>
<organism evidence="3 4">
    <name type="scientific">Streptomyces pacificus</name>
    <dbReference type="NCBI Taxonomy" id="2705029"/>
    <lineage>
        <taxon>Bacteria</taxon>
        <taxon>Bacillati</taxon>
        <taxon>Actinomycetota</taxon>
        <taxon>Actinomycetes</taxon>
        <taxon>Kitasatosporales</taxon>
        <taxon>Streptomycetaceae</taxon>
        <taxon>Streptomyces</taxon>
    </lineage>
</organism>
<proteinExistence type="predicted"/>
<evidence type="ECO:0000313" key="4">
    <source>
        <dbReference type="Proteomes" id="UP000484988"/>
    </source>
</evidence>
<name>A0A6A0AW69_9ACTN</name>
<reference evidence="3 4" key="1">
    <citation type="submission" date="2020-02" db="EMBL/GenBank/DDBJ databases">
        <title>Whole Genome Shotgun Sequence of Streptomyces sp. strain CWH03.</title>
        <authorList>
            <person name="Dohra H."/>
            <person name="Kodani S."/>
            <person name="Yamamura H."/>
        </authorList>
    </citation>
    <scope>NUCLEOTIDE SEQUENCE [LARGE SCALE GENOMIC DNA]</scope>
    <source>
        <strain evidence="3 4">CWH03</strain>
    </source>
</reference>
<dbReference type="AlphaFoldDB" id="A0A6A0AW69"/>
<feature type="domain" description="DNA-binding phage zinc finger" evidence="2">
    <location>
        <begin position="147"/>
        <end position="197"/>
    </location>
</feature>
<evidence type="ECO:0000313" key="3">
    <source>
        <dbReference type="EMBL" id="GFH36591.1"/>
    </source>
</evidence>
<gene>
    <name evidence="3" type="ORF">SCWH03_28220</name>
</gene>
<feature type="region of interest" description="Disordered" evidence="1">
    <location>
        <begin position="216"/>
        <end position="237"/>
    </location>
</feature>
<dbReference type="RefSeq" id="WP_173264429.1">
    <property type="nucleotide sequence ID" value="NZ_BLLG01000006.1"/>
</dbReference>
<sequence>MTEEEAIQIAEYVAAACPAQRFNEYTPDVWGELLAPYTVDEARSAAIAVARRQTFVSPAEIITEIRDRRAERISAANLVYDGNPLETGAQSATSLRALLAAAADGHTPPQSIRTSLGTTERPALPAGTPTTGRAAAVLAAVGQAVPRTRDGVVNPRAVACRRCSALPGTSCTTNGRRRADVHPARLDDARLIAAGLPPIDPDAALLEETRIREASAAALAKQPATADADDQDEDDNR</sequence>
<dbReference type="InterPro" id="IPR056911">
    <property type="entry name" value="Phage_Znf_bind_put"/>
</dbReference>
<dbReference type="Proteomes" id="UP000484988">
    <property type="component" value="Unassembled WGS sequence"/>
</dbReference>